<evidence type="ECO:0000313" key="9">
    <source>
        <dbReference type="EMBL" id="EFG26880.1"/>
    </source>
</evidence>
<comment type="similarity">
    <text evidence="6">Belongs to the tRNA(Ile)-lysidine synthase family.</text>
</comment>
<keyword evidence="6" id="KW-0963">Cytoplasm</keyword>
<dbReference type="EMBL" id="ADCX01000003">
    <property type="protein sequence ID" value="EFG26880.1"/>
    <property type="molecule type" value="Genomic_DNA"/>
</dbReference>
<evidence type="ECO:0000259" key="8">
    <source>
        <dbReference type="Pfam" id="PF01171"/>
    </source>
</evidence>
<evidence type="ECO:0000313" key="10">
    <source>
        <dbReference type="Proteomes" id="UP000005777"/>
    </source>
</evidence>
<gene>
    <name evidence="6" type="primary">tilS</name>
    <name evidence="9" type="ORF">HMPREF9020_00509</name>
</gene>
<dbReference type="Proteomes" id="UP000005777">
    <property type="component" value="Unassembled WGS sequence"/>
</dbReference>
<dbReference type="PANTHER" id="PTHR43033">
    <property type="entry name" value="TRNA(ILE)-LYSIDINE SYNTHASE-RELATED"/>
    <property type="match status" value="1"/>
</dbReference>
<dbReference type="GO" id="GO:0032267">
    <property type="term" value="F:tRNA(Ile)-lysidine synthase activity"/>
    <property type="evidence" value="ECO:0007669"/>
    <property type="project" value="UniProtKB-EC"/>
</dbReference>
<protein>
    <recommendedName>
        <fullName evidence="6">tRNA(Ile)-lysidine synthase</fullName>
        <ecNumber evidence="6">6.3.4.19</ecNumber>
    </recommendedName>
    <alternativeName>
        <fullName evidence="6">tRNA(Ile)-2-lysyl-cytidine synthase</fullName>
    </alternativeName>
    <alternativeName>
        <fullName evidence="6">tRNA(Ile)-lysidine synthetase</fullName>
    </alternativeName>
</protein>
<dbReference type="AlphaFoldDB" id="W5IIP3"/>
<dbReference type="HAMAP" id="MF_01161">
    <property type="entry name" value="tRNA_Ile_lys_synt"/>
    <property type="match status" value="1"/>
</dbReference>
<dbReference type="GO" id="GO:0006400">
    <property type="term" value="P:tRNA modification"/>
    <property type="evidence" value="ECO:0007669"/>
    <property type="project" value="UniProtKB-UniRule"/>
</dbReference>
<dbReference type="Pfam" id="PF01171">
    <property type="entry name" value="ATP_bind_3"/>
    <property type="match status" value="1"/>
</dbReference>
<dbReference type="CDD" id="cd01992">
    <property type="entry name" value="TilS_N"/>
    <property type="match status" value="1"/>
</dbReference>
<dbReference type="HOGENOM" id="CLU_018869_1_0_11"/>
<dbReference type="SUPFAM" id="SSF52402">
    <property type="entry name" value="Adenine nucleotide alpha hydrolases-like"/>
    <property type="match status" value="1"/>
</dbReference>
<dbReference type="GO" id="GO:0005737">
    <property type="term" value="C:cytoplasm"/>
    <property type="evidence" value="ECO:0007669"/>
    <property type="project" value="UniProtKB-SubCell"/>
</dbReference>
<proteinExistence type="inferred from homology"/>
<dbReference type="InterPro" id="IPR011063">
    <property type="entry name" value="TilS/TtcA_N"/>
</dbReference>
<organism evidence="9 10">
    <name type="scientific">Scardovia inopinata F0304</name>
    <dbReference type="NCBI Taxonomy" id="641146"/>
    <lineage>
        <taxon>Bacteria</taxon>
        <taxon>Bacillati</taxon>
        <taxon>Actinomycetota</taxon>
        <taxon>Actinomycetes</taxon>
        <taxon>Bifidobacteriales</taxon>
        <taxon>Bifidobacteriaceae</taxon>
        <taxon>Scardovia</taxon>
    </lineage>
</organism>
<evidence type="ECO:0000256" key="4">
    <source>
        <dbReference type="ARBA" id="ARBA00022840"/>
    </source>
</evidence>
<dbReference type="EC" id="6.3.4.19" evidence="6"/>
<evidence type="ECO:0000256" key="1">
    <source>
        <dbReference type="ARBA" id="ARBA00022598"/>
    </source>
</evidence>
<dbReference type="GO" id="GO:0005524">
    <property type="term" value="F:ATP binding"/>
    <property type="evidence" value="ECO:0007669"/>
    <property type="project" value="UniProtKB-UniRule"/>
</dbReference>
<reference evidence="9 10" key="1">
    <citation type="submission" date="2012-01" db="EMBL/GenBank/DDBJ databases">
        <title>The Genome Sequence of Scardovia inopinata F0304.</title>
        <authorList>
            <consortium name="The Broad Institute Genome Sequencing Platform"/>
            <person name="Ward D."/>
            <person name="Earl A."/>
            <person name="Feldgarden M."/>
            <person name="Gevers D."/>
            <person name="Young S."/>
            <person name="Zeng Q."/>
            <person name="Koehrsen M."/>
            <person name="Alvarado L."/>
            <person name="Berlin A.M."/>
            <person name="Borenstein D."/>
            <person name="Chapman S.B."/>
            <person name="Chen Z."/>
            <person name="Engels R."/>
            <person name="Freedman E."/>
            <person name="Gellesch M."/>
            <person name="Goldberg J."/>
            <person name="Griggs A."/>
            <person name="Gujja S."/>
            <person name="Heilman E.R."/>
            <person name="Heiman D.I."/>
            <person name="Hepburn T.A."/>
            <person name="Howarth C."/>
            <person name="Jen D."/>
            <person name="Larson L."/>
            <person name="Mehta T."/>
            <person name="Park D."/>
            <person name="Pearson M."/>
            <person name="Richards J."/>
            <person name="Roberts A."/>
            <person name="Saif S."/>
            <person name="Shea T.D."/>
            <person name="Shenoy N."/>
            <person name="Sisk P."/>
            <person name="Stolte C."/>
            <person name="Sykes S.N."/>
            <person name="Walk T."/>
            <person name="White J."/>
            <person name="Yandava C."/>
            <person name="Izard J."/>
            <person name="Baranova O.V."/>
            <person name="Blanton J.M."/>
            <person name="Tanner A.C."/>
            <person name="Dewhirst F."/>
            <person name="Haas B."/>
            <person name="Nusbaum C."/>
            <person name="Birren B."/>
        </authorList>
    </citation>
    <scope>NUCLEOTIDE SEQUENCE [LARGE SCALE GENOMIC DNA]</scope>
    <source>
        <strain evidence="9 10">F0304</strain>
    </source>
</reference>
<comment type="subcellular location">
    <subcellularLocation>
        <location evidence="6">Cytoplasm</location>
    </subcellularLocation>
</comment>
<keyword evidence="10" id="KW-1185">Reference proteome</keyword>
<evidence type="ECO:0000256" key="3">
    <source>
        <dbReference type="ARBA" id="ARBA00022741"/>
    </source>
</evidence>
<sequence length="474" mass="52240">MPYSPEMKKAIGLVKKTLAGCGIVRQGRRFKEHGIHQPDPSAPLVLVACSGGRDSLALAYTAKIVCASLGVRCGAVIVDHHLQTGSGLVAQKAAEQCTAYGLAPVLIRRAQVHRTRAGLESDARDARFLQLISAAHDEAASVTLLAHTMSDQAETILFRFLRNPSITALAGMQTFIRREGVLFARPFLQGLTRQETTDLCLQAGIQWWDDPTNADNLDSSEIRGGGCQQVTAGLPQRSRIRQILIPYMTDFTGSDLVSLWSSSAPVNQDDADFLDSQADEAYRKHVSHQTYQMASVQESISSSPSSFPVLKEDQPDLYRLLAQPQNQNRFMGGNFLSVYQLENFPVLHPALRRRVLASIMGKEKIQPSATSILRLDDFLTGSKSAKISGNQAFFAVTLPQNQLLKDQPAANQPAEDLLPANRLPVSRRQAAQKQEEQRKQRGKRKQEQADICCWICHQIAGDPSMQESLSEREA</sequence>
<name>W5IIP3_SCAIO</name>
<dbReference type="InterPro" id="IPR012795">
    <property type="entry name" value="tRNA_Ile_lys_synt_N"/>
</dbReference>
<dbReference type="InterPro" id="IPR014729">
    <property type="entry name" value="Rossmann-like_a/b/a_fold"/>
</dbReference>
<keyword evidence="1 6" id="KW-0436">Ligase</keyword>
<feature type="domain" description="tRNA(Ile)-lysidine/2-thiocytidine synthase N-terminal" evidence="8">
    <location>
        <begin position="45"/>
        <end position="216"/>
    </location>
</feature>
<dbReference type="Gene3D" id="3.40.50.620">
    <property type="entry name" value="HUPs"/>
    <property type="match status" value="1"/>
</dbReference>
<dbReference type="PANTHER" id="PTHR43033:SF1">
    <property type="entry name" value="TRNA(ILE)-LYSIDINE SYNTHASE-RELATED"/>
    <property type="match status" value="1"/>
</dbReference>
<keyword evidence="4 6" id="KW-0067">ATP-binding</keyword>
<evidence type="ECO:0000256" key="5">
    <source>
        <dbReference type="ARBA" id="ARBA00048539"/>
    </source>
</evidence>
<comment type="caution">
    <text evidence="9">The sequence shown here is derived from an EMBL/GenBank/DDBJ whole genome shotgun (WGS) entry which is preliminary data.</text>
</comment>
<accession>W5IIP3</accession>
<evidence type="ECO:0000256" key="2">
    <source>
        <dbReference type="ARBA" id="ARBA00022694"/>
    </source>
</evidence>
<comment type="catalytic activity">
    <reaction evidence="5 6">
        <text>cytidine(34) in tRNA(Ile2) + L-lysine + ATP = lysidine(34) in tRNA(Ile2) + AMP + diphosphate + H(+)</text>
        <dbReference type="Rhea" id="RHEA:43744"/>
        <dbReference type="Rhea" id="RHEA-COMP:10625"/>
        <dbReference type="Rhea" id="RHEA-COMP:10670"/>
        <dbReference type="ChEBI" id="CHEBI:15378"/>
        <dbReference type="ChEBI" id="CHEBI:30616"/>
        <dbReference type="ChEBI" id="CHEBI:32551"/>
        <dbReference type="ChEBI" id="CHEBI:33019"/>
        <dbReference type="ChEBI" id="CHEBI:82748"/>
        <dbReference type="ChEBI" id="CHEBI:83665"/>
        <dbReference type="ChEBI" id="CHEBI:456215"/>
        <dbReference type="EC" id="6.3.4.19"/>
    </reaction>
</comment>
<keyword evidence="3 6" id="KW-0547">Nucleotide-binding</keyword>
<comment type="domain">
    <text evidence="6">The N-terminal region contains the highly conserved SGGXDS motif, predicted to be a P-loop motif involved in ATP binding.</text>
</comment>
<dbReference type="RefSeq" id="WP_006292870.1">
    <property type="nucleotide sequence ID" value="NZ_GG770225.1"/>
</dbReference>
<evidence type="ECO:0000256" key="7">
    <source>
        <dbReference type="SAM" id="MobiDB-lite"/>
    </source>
</evidence>
<dbReference type="InterPro" id="IPR012094">
    <property type="entry name" value="tRNA_Ile_lys_synt"/>
</dbReference>
<dbReference type="eggNOG" id="COG0037">
    <property type="taxonomic scope" value="Bacteria"/>
</dbReference>
<evidence type="ECO:0000256" key="6">
    <source>
        <dbReference type="HAMAP-Rule" id="MF_01161"/>
    </source>
</evidence>
<feature type="region of interest" description="Disordered" evidence="7">
    <location>
        <begin position="408"/>
        <end position="448"/>
    </location>
</feature>
<comment type="function">
    <text evidence="6">Ligates lysine onto the cytidine present at position 34 of the AUA codon-specific tRNA(Ile) that contains the anticodon CAU, in an ATP-dependent manner. Cytidine is converted to lysidine, thus changing the amino acid specificity of the tRNA from methionine to isoleucine.</text>
</comment>
<keyword evidence="2 6" id="KW-0819">tRNA processing</keyword>
<feature type="binding site" evidence="6">
    <location>
        <begin position="50"/>
        <end position="55"/>
    </location>
    <ligand>
        <name>ATP</name>
        <dbReference type="ChEBI" id="CHEBI:30616"/>
    </ligand>
</feature>
<dbReference type="NCBIfam" id="TIGR02432">
    <property type="entry name" value="lysidine_TilS_N"/>
    <property type="match status" value="1"/>
</dbReference>